<protein>
    <recommendedName>
        <fullName evidence="4">Kinase</fullName>
        <ecNumber evidence="4">2.7.-.-</ecNumber>
    </recommendedName>
</protein>
<keyword evidence="2 4" id="KW-0808">Transferase</keyword>
<dbReference type="Gene3D" id="3.30.470.160">
    <property type="entry name" value="Inositol polyphosphate kinase"/>
    <property type="match status" value="1"/>
</dbReference>
<dbReference type="Pfam" id="PF03770">
    <property type="entry name" value="IPK"/>
    <property type="match status" value="1"/>
</dbReference>
<evidence type="ECO:0000313" key="7">
    <source>
        <dbReference type="Proteomes" id="UP000241769"/>
    </source>
</evidence>
<dbReference type="OrthoDB" id="18995at2759"/>
<keyword evidence="7" id="KW-1185">Reference proteome</keyword>
<feature type="compositionally biased region" description="Basic and acidic residues" evidence="5">
    <location>
        <begin position="102"/>
        <end position="164"/>
    </location>
</feature>
<evidence type="ECO:0000256" key="4">
    <source>
        <dbReference type="RuleBase" id="RU363090"/>
    </source>
</evidence>
<dbReference type="Proteomes" id="UP000241769">
    <property type="component" value="Unassembled WGS sequence"/>
</dbReference>
<keyword evidence="3 4" id="KW-0418">Kinase</keyword>
<name>A0A2P6NSK3_9EUKA</name>
<dbReference type="STRING" id="1890364.A0A2P6NSK3"/>
<dbReference type="AlphaFoldDB" id="A0A2P6NSK3"/>
<evidence type="ECO:0000313" key="6">
    <source>
        <dbReference type="EMBL" id="PRP86858.1"/>
    </source>
</evidence>
<reference evidence="6 7" key="1">
    <citation type="journal article" date="2018" name="Genome Biol. Evol.">
        <title>Multiple Roots of Fruiting Body Formation in Amoebozoa.</title>
        <authorList>
            <person name="Hillmann F."/>
            <person name="Forbes G."/>
            <person name="Novohradska S."/>
            <person name="Ferling I."/>
            <person name="Riege K."/>
            <person name="Groth M."/>
            <person name="Westermann M."/>
            <person name="Marz M."/>
            <person name="Spaller T."/>
            <person name="Winckler T."/>
            <person name="Schaap P."/>
            <person name="Glockner G."/>
        </authorList>
    </citation>
    <scope>NUCLEOTIDE SEQUENCE [LARGE SCALE GENOMIC DNA]</scope>
    <source>
        <strain evidence="6 7">Jena</strain>
    </source>
</reference>
<organism evidence="6 7">
    <name type="scientific">Planoprotostelium fungivorum</name>
    <dbReference type="NCBI Taxonomy" id="1890364"/>
    <lineage>
        <taxon>Eukaryota</taxon>
        <taxon>Amoebozoa</taxon>
        <taxon>Evosea</taxon>
        <taxon>Variosea</taxon>
        <taxon>Cavosteliida</taxon>
        <taxon>Cavosteliaceae</taxon>
        <taxon>Planoprotostelium</taxon>
    </lineage>
</organism>
<dbReference type="PANTHER" id="PTHR12400:SF21">
    <property type="entry name" value="KINASE"/>
    <property type="match status" value="1"/>
</dbReference>
<gene>
    <name evidence="6" type="ORF">PROFUN_05075</name>
</gene>
<dbReference type="GO" id="GO:0005634">
    <property type="term" value="C:nucleus"/>
    <property type="evidence" value="ECO:0007669"/>
    <property type="project" value="TreeGrafter"/>
</dbReference>
<dbReference type="SUPFAM" id="SSF56104">
    <property type="entry name" value="SAICAR synthase-like"/>
    <property type="match status" value="1"/>
</dbReference>
<dbReference type="EMBL" id="MDYQ01000026">
    <property type="protein sequence ID" value="PRP86858.1"/>
    <property type="molecule type" value="Genomic_DNA"/>
</dbReference>
<evidence type="ECO:0000256" key="3">
    <source>
        <dbReference type="ARBA" id="ARBA00022777"/>
    </source>
</evidence>
<sequence>MGAACSTGSVPPAGDNEKPSKSGGQSKSVNPLDALVKAGSDAAKATADAGSSLAEAAKETASDTADRAHAAAEGAAEKAHEAADKANEQAHAAAESAAQAANEKKEEAEKKAHEASEKVQEAAHDASEKAQDAAHEASEKAQEAAHEAKETAEKAADDAQKSAEEASEAVSAEAQEAAKKAGHEMEKFENQMGGHADAFLKQDGLVLKHTSDREIAFYDGAYQQHEALQNFAPKYHGTVTIDDKKFIRLSDATDGYKHPNILDVKLGVTSIGDDAPPEKADSMRQKDEASTTTKLGYRITGYKVWHGDQLIVADKPETKQIKTEAEAVEHYRKYFSNGSTLRKPVVHAFLQEIRKVQAWFQEQDRIKFISSSLLFVYEGEEAADTASPQVRLKMIDFAHVSSLHDGHKDEGYLTGLSSLLEALGGLAD</sequence>
<dbReference type="InterPro" id="IPR005522">
    <property type="entry name" value="IPK"/>
</dbReference>
<proteinExistence type="inferred from homology"/>
<dbReference type="PANTHER" id="PTHR12400">
    <property type="entry name" value="INOSITOL POLYPHOSPHATE KINASE"/>
    <property type="match status" value="1"/>
</dbReference>
<feature type="region of interest" description="Disordered" evidence="5">
    <location>
        <begin position="1"/>
        <end position="184"/>
    </location>
</feature>
<comment type="caution">
    <text evidence="6">The sequence shown here is derived from an EMBL/GenBank/DDBJ whole genome shotgun (WGS) entry which is preliminary data.</text>
</comment>
<dbReference type="GO" id="GO:0032958">
    <property type="term" value="P:inositol phosphate biosynthetic process"/>
    <property type="evidence" value="ECO:0007669"/>
    <property type="project" value="InterPro"/>
</dbReference>
<feature type="compositionally biased region" description="Basic and acidic residues" evidence="5">
    <location>
        <begin position="56"/>
        <end position="88"/>
    </location>
</feature>
<evidence type="ECO:0000256" key="1">
    <source>
        <dbReference type="ARBA" id="ARBA00007374"/>
    </source>
</evidence>
<feature type="compositionally biased region" description="Low complexity" evidence="5">
    <location>
        <begin position="89"/>
        <end position="101"/>
    </location>
</feature>
<dbReference type="InterPro" id="IPR038286">
    <property type="entry name" value="IPK_sf"/>
</dbReference>
<comment type="similarity">
    <text evidence="1 4">Belongs to the inositol phosphokinase (IPK) family.</text>
</comment>
<dbReference type="EC" id="2.7.-.-" evidence="4"/>
<dbReference type="Gene3D" id="1.20.120.20">
    <property type="entry name" value="Apolipoprotein"/>
    <property type="match status" value="1"/>
</dbReference>
<evidence type="ECO:0000256" key="2">
    <source>
        <dbReference type="ARBA" id="ARBA00022679"/>
    </source>
</evidence>
<feature type="compositionally biased region" description="Low complexity" evidence="5">
    <location>
        <begin position="37"/>
        <end position="54"/>
    </location>
</feature>
<dbReference type="GO" id="GO:0005737">
    <property type="term" value="C:cytoplasm"/>
    <property type="evidence" value="ECO:0007669"/>
    <property type="project" value="TreeGrafter"/>
</dbReference>
<dbReference type="GO" id="GO:0016301">
    <property type="term" value="F:kinase activity"/>
    <property type="evidence" value="ECO:0007669"/>
    <property type="project" value="UniProtKB-KW"/>
</dbReference>
<accession>A0A2P6NSK3</accession>
<evidence type="ECO:0000256" key="5">
    <source>
        <dbReference type="SAM" id="MobiDB-lite"/>
    </source>
</evidence>
<dbReference type="InParanoid" id="A0A2P6NSK3"/>